<dbReference type="GO" id="GO:0022904">
    <property type="term" value="P:respiratory electron transport chain"/>
    <property type="evidence" value="ECO:0007669"/>
    <property type="project" value="InterPro"/>
</dbReference>
<keyword evidence="4" id="KW-0349">Heme</keyword>
<keyword evidence="8" id="KW-0999">Mitochondrion inner membrane</keyword>
<keyword evidence="12" id="KW-0496">Mitochondrion</keyword>
<keyword evidence="7" id="KW-0479">Metal-binding</keyword>
<dbReference type="InParanoid" id="K4AUE8"/>
<dbReference type="InterPro" id="IPR016174">
    <property type="entry name" value="Di-haem_cyt_TM"/>
</dbReference>
<keyword evidence="6 14" id="KW-0812">Transmembrane</keyword>
<dbReference type="Proteomes" id="UP000004994">
    <property type="component" value="Chromosome 1"/>
</dbReference>
<dbReference type="SUPFAM" id="SSF81342">
    <property type="entry name" value="Transmembrane di-heme cytochromes"/>
    <property type="match status" value="1"/>
</dbReference>
<keyword evidence="3" id="KW-0813">Transport</keyword>
<dbReference type="GO" id="GO:0005743">
    <property type="term" value="C:mitochondrial inner membrane"/>
    <property type="evidence" value="ECO:0007669"/>
    <property type="project" value="UniProtKB-SubCell"/>
</dbReference>
<feature type="transmembrane region" description="Helical" evidence="14">
    <location>
        <begin position="12"/>
        <end position="33"/>
    </location>
</feature>
<evidence type="ECO:0000256" key="6">
    <source>
        <dbReference type="ARBA" id="ARBA00022692"/>
    </source>
</evidence>
<dbReference type="GO" id="GO:0046872">
    <property type="term" value="F:metal ion binding"/>
    <property type="evidence" value="ECO:0007669"/>
    <property type="project" value="UniProtKB-KW"/>
</dbReference>
<evidence type="ECO:0000256" key="8">
    <source>
        <dbReference type="ARBA" id="ARBA00022792"/>
    </source>
</evidence>
<evidence type="ECO:0000256" key="12">
    <source>
        <dbReference type="ARBA" id="ARBA00023128"/>
    </source>
</evidence>
<evidence type="ECO:0000256" key="14">
    <source>
        <dbReference type="SAM" id="Phobius"/>
    </source>
</evidence>
<evidence type="ECO:0000256" key="13">
    <source>
        <dbReference type="ARBA" id="ARBA00023136"/>
    </source>
</evidence>
<dbReference type="GO" id="GO:0009055">
    <property type="term" value="F:electron transfer activity"/>
    <property type="evidence" value="ECO:0007669"/>
    <property type="project" value="InterPro"/>
</dbReference>
<dbReference type="PANTHER" id="PTHR19271:SF16">
    <property type="entry name" value="CYTOCHROME B"/>
    <property type="match status" value="1"/>
</dbReference>
<dbReference type="eggNOG" id="KOG4663">
    <property type="taxonomic scope" value="Eukaryota"/>
</dbReference>
<evidence type="ECO:0000313" key="17">
    <source>
        <dbReference type="Proteomes" id="UP000004994"/>
    </source>
</evidence>
<accession>K4AUE8</accession>
<dbReference type="EnsemblPlants" id="Solyc01g015140.1.1">
    <property type="protein sequence ID" value="Solyc01g015140.1.1"/>
    <property type="gene ID" value="Solyc01g015140.1"/>
</dbReference>
<comment type="subcellular location">
    <subcellularLocation>
        <location evidence="1">Mitochondrion inner membrane</location>
        <topology evidence="1">Multi-pass membrane protein</topology>
    </subcellularLocation>
</comment>
<evidence type="ECO:0000256" key="11">
    <source>
        <dbReference type="ARBA" id="ARBA00023004"/>
    </source>
</evidence>
<protein>
    <recommendedName>
        <fullName evidence="2">Cytochrome b</fullName>
    </recommendedName>
</protein>
<dbReference type="STRING" id="4081.K4AUE8"/>
<dbReference type="PhylomeDB" id="K4AUE8"/>
<dbReference type="Gramene" id="Solyc01g015140.1.1">
    <property type="protein sequence ID" value="Solyc01g015140.1.1"/>
    <property type="gene ID" value="Solyc01g015140.1"/>
</dbReference>
<evidence type="ECO:0000259" key="15">
    <source>
        <dbReference type="PROSITE" id="PS51003"/>
    </source>
</evidence>
<evidence type="ECO:0000256" key="7">
    <source>
        <dbReference type="ARBA" id="ARBA00022723"/>
    </source>
</evidence>
<keyword evidence="11" id="KW-0408">Iron</keyword>
<reference evidence="16" key="1">
    <citation type="journal article" date="2012" name="Nature">
        <title>The tomato genome sequence provides insights into fleshy fruit evolution.</title>
        <authorList>
            <consortium name="Tomato Genome Consortium"/>
        </authorList>
    </citation>
    <scope>NUCLEOTIDE SEQUENCE [LARGE SCALE GENOMIC DNA]</scope>
    <source>
        <strain evidence="16">cv. Heinz 1706</strain>
    </source>
</reference>
<dbReference type="GO" id="GO:0016491">
    <property type="term" value="F:oxidoreductase activity"/>
    <property type="evidence" value="ECO:0007669"/>
    <property type="project" value="UniProtKB-UniRule"/>
</dbReference>
<evidence type="ECO:0000256" key="10">
    <source>
        <dbReference type="ARBA" id="ARBA00022989"/>
    </source>
</evidence>
<proteinExistence type="predicted"/>
<evidence type="ECO:0000313" key="16">
    <source>
        <dbReference type="EnsemblPlants" id="Solyc01g015140.1.1"/>
    </source>
</evidence>
<keyword evidence="9" id="KW-0249">Electron transport</keyword>
<evidence type="ECO:0000256" key="2">
    <source>
        <dbReference type="ARBA" id="ARBA00013531"/>
    </source>
</evidence>
<evidence type="ECO:0000256" key="4">
    <source>
        <dbReference type="ARBA" id="ARBA00022617"/>
    </source>
</evidence>
<evidence type="ECO:0000256" key="1">
    <source>
        <dbReference type="ARBA" id="ARBA00004448"/>
    </source>
</evidence>
<evidence type="ECO:0000256" key="3">
    <source>
        <dbReference type="ARBA" id="ARBA00022448"/>
    </source>
</evidence>
<dbReference type="InterPro" id="IPR005798">
    <property type="entry name" value="Cyt_b/b6_C"/>
</dbReference>
<dbReference type="PROSITE" id="PS51003">
    <property type="entry name" value="CYTB_CTER"/>
    <property type="match status" value="1"/>
</dbReference>
<keyword evidence="17" id="KW-1185">Reference proteome</keyword>
<dbReference type="InterPro" id="IPR027387">
    <property type="entry name" value="Cytb/b6-like_sf"/>
</dbReference>
<keyword evidence="5" id="KW-0679">Respiratory chain</keyword>
<dbReference type="Gene3D" id="1.20.810.10">
    <property type="entry name" value="Cytochrome Bc1 Complex, Chain C"/>
    <property type="match status" value="2"/>
</dbReference>
<dbReference type="PANTHER" id="PTHR19271">
    <property type="entry name" value="CYTOCHROME B"/>
    <property type="match status" value="1"/>
</dbReference>
<dbReference type="HOGENOM" id="CLU_2487693_0_0_1"/>
<dbReference type="AlphaFoldDB" id="K4AUE8"/>
<evidence type="ECO:0000256" key="9">
    <source>
        <dbReference type="ARBA" id="ARBA00022982"/>
    </source>
</evidence>
<reference evidence="16" key="2">
    <citation type="submission" date="2015-06" db="UniProtKB">
        <authorList>
            <consortium name="EnsemblPlants"/>
        </authorList>
    </citation>
    <scope>IDENTIFICATION</scope>
    <source>
        <strain evidence="16">cv. Heinz 1706</strain>
    </source>
</reference>
<sequence>MLQTKKVIQNHFLSLHHLLPFILVGASLLHLAALHQYGSNNALGSSSFGSCCYLFFHLDFYAPNVLGHADNYIPVIPMSTPPHIVPE</sequence>
<dbReference type="PaxDb" id="4081-Solyc01g015140.1.1"/>
<evidence type="ECO:0000256" key="5">
    <source>
        <dbReference type="ARBA" id="ARBA00022660"/>
    </source>
</evidence>
<name>K4AUE8_SOLLC</name>
<organism evidence="16">
    <name type="scientific">Solanum lycopersicum</name>
    <name type="common">Tomato</name>
    <name type="synonym">Lycopersicon esculentum</name>
    <dbReference type="NCBI Taxonomy" id="4081"/>
    <lineage>
        <taxon>Eukaryota</taxon>
        <taxon>Viridiplantae</taxon>
        <taxon>Streptophyta</taxon>
        <taxon>Embryophyta</taxon>
        <taxon>Tracheophyta</taxon>
        <taxon>Spermatophyta</taxon>
        <taxon>Magnoliopsida</taxon>
        <taxon>eudicotyledons</taxon>
        <taxon>Gunneridae</taxon>
        <taxon>Pentapetalae</taxon>
        <taxon>asterids</taxon>
        <taxon>lamiids</taxon>
        <taxon>Solanales</taxon>
        <taxon>Solanaceae</taxon>
        <taxon>Solanoideae</taxon>
        <taxon>Solaneae</taxon>
        <taxon>Solanum</taxon>
        <taxon>Solanum subgen. Lycopersicon</taxon>
    </lineage>
</organism>
<keyword evidence="13 14" id="KW-0472">Membrane</keyword>
<feature type="domain" description="Cytochrome b/b6 C-terminal region profile" evidence="15">
    <location>
        <begin position="54"/>
        <end position="87"/>
    </location>
</feature>
<keyword evidence="10 14" id="KW-1133">Transmembrane helix</keyword>